<name>A0AA37TSZ9_9HYPH</name>
<gene>
    <name evidence="1" type="ORF">GCM10007890_56680</name>
</gene>
<proteinExistence type="predicted"/>
<organism evidence="1 2">
    <name type="scientific">Methylobacterium tardum</name>
    <dbReference type="NCBI Taxonomy" id="374432"/>
    <lineage>
        <taxon>Bacteria</taxon>
        <taxon>Pseudomonadati</taxon>
        <taxon>Pseudomonadota</taxon>
        <taxon>Alphaproteobacteria</taxon>
        <taxon>Hyphomicrobiales</taxon>
        <taxon>Methylobacteriaceae</taxon>
        <taxon>Methylobacterium</taxon>
    </lineage>
</organism>
<dbReference type="AlphaFoldDB" id="A0AA37TSZ9"/>
<keyword evidence="2" id="KW-1185">Reference proteome</keyword>
<sequence>MVVQRPGQVRGGPDEREAEVPIGGIESEARHRQHRVGAAAGFLDPGDDVRAEGEERAAQHGAESLEVLGREADEVGEPVGHAAALRTMRARSSLWPWSQIARKAQ</sequence>
<evidence type="ECO:0000313" key="1">
    <source>
        <dbReference type="EMBL" id="GLS73653.1"/>
    </source>
</evidence>
<protein>
    <submittedName>
        <fullName evidence="1">Uncharacterized protein</fullName>
    </submittedName>
</protein>
<comment type="caution">
    <text evidence="1">The sequence shown here is derived from an EMBL/GenBank/DDBJ whole genome shotgun (WGS) entry which is preliminary data.</text>
</comment>
<dbReference type="Proteomes" id="UP001157440">
    <property type="component" value="Unassembled WGS sequence"/>
</dbReference>
<accession>A0AA37TSZ9</accession>
<evidence type="ECO:0000313" key="2">
    <source>
        <dbReference type="Proteomes" id="UP001157440"/>
    </source>
</evidence>
<reference evidence="2" key="1">
    <citation type="journal article" date="2019" name="Int. J. Syst. Evol. Microbiol.">
        <title>The Global Catalogue of Microorganisms (GCM) 10K type strain sequencing project: providing services to taxonomists for standard genome sequencing and annotation.</title>
        <authorList>
            <consortium name="The Broad Institute Genomics Platform"/>
            <consortium name="The Broad Institute Genome Sequencing Center for Infectious Disease"/>
            <person name="Wu L."/>
            <person name="Ma J."/>
        </authorList>
    </citation>
    <scope>NUCLEOTIDE SEQUENCE [LARGE SCALE GENOMIC DNA]</scope>
    <source>
        <strain evidence="2">NBRC 103632</strain>
    </source>
</reference>
<dbReference type="EMBL" id="BSPL01000028">
    <property type="protein sequence ID" value="GLS73653.1"/>
    <property type="molecule type" value="Genomic_DNA"/>
</dbReference>